<dbReference type="InterPro" id="IPR002013">
    <property type="entry name" value="SAC_dom"/>
</dbReference>
<organism evidence="9 10">
    <name type="scientific">Oopsacas minuta</name>
    <dbReference type="NCBI Taxonomy" id="111878"/>
    <lineage>
        <taxon>Eukaryota</taxon>
        <taxon>Metazoa</taxon>
        <taxon>Porifera</taxon>
        <taxon>Hexactinellida</taxon>
        <taxon>Hexasterophora</taxon>
        <taxon>Lyssacinosida</taxon>
        <taxon>Leucopsacidae</taxon>
        <taxon>Oopsacas</taxon>
    </lineage>
</organism>
<dbReference type="GO" id="GO:0005783">
    <property type="term" value="C:endoplasmic reticulum"/>
    <property type="evidence" value="ECO:0007669"/>
    <property type="project" value="TreeGrafter"/>
</dbReference>
<evidence type="ECO:0000256" key="5">
    <source>
        <dbReference type="ARBA" id="ARBA00041396"/>
    </source>
</evidence>
<feature type="transmembrane region" description="Helical" evidence="7">
    <location>
        <begin position="57"/>
        <end position="78"/>
    </location>
</feature>
<keyword evidence="7" id="KW-0472">Membrane</keyword>
<evidence type="ECO:0000313" key="10">
    <source>
        <dbReference type="Proteomes" id="UP001165289"/>
    </source>
</evidence>
<keyword evidence="7" id="KW-0812">Transmembrane</keyword>
<dbReference type="GO" id="GO:0043812">
    <property type="term" value="F:phosphatidylinositol-4-phosphate phosphatase activity"/>
    <property type="evidence" value="ECO:0007669"/>
    <property type="project" value="TreeGrafter"/>
</dbReference>
<proteinExistence type="predicted"/>
<dbReference type="EMBL" id="JAKMXF010000365">
    <property type="protein sequence ID" value="KAI6645875.1"/>
    <property type="molecule type" value="Genomic_DNA"/>
</dbReference>
<evidence type="ECO:0000256" key="3">
    <source>
        <dbReference type="ARBA" id="ARBA00036807"/>
    </source>
</evidence>
<sequence>MPTHEIFDLAVFQDRIILGSKQSYISGEKIALLEISRPTCEFIVRHDVMPLSGYERYITMCYGIFGVINLLAGPYLIIITGRDLVGDVHNHQIWRITTHEIIPVFHSARSLSSKQSEFNSRYLSMVRNVLSSPGFYYSPSLDITHSIQRVYCFPRGSSSLSLFARADARFLWNHFLLKDLSEVEGADDFCIPIILGFVAIKQCHIKSRSFKLMLISRRSSQRVGVRYYTRGLDGEGNAANYVETEQILLLETIQSSFVQTRGSVPLLWSQAPNLRYKPSPVLGLDNQTVGFSKHFAEQISTYNQQHVINLLDNKGYEKMLSDNYKMQVDDCGLAISYIHFDFHKECSKLRWHNLYKLMDMLERKQEEMGYFFQAGNSTNATLQHGTFRTNCIDCLDRTNVVQSMLARRSLLTVLHSVNVLQEGERLDLHPEFEFVFKNMWADHADVLAIQYTGTKALKTDYTRTGKRSLPGMLRDGYNSCIRYVYNNFNDGFRQDSLDLFVGNYQVRPAEGSVSNPSPFDTKLSYTQILAPTSLIILSSLLFITLILPSTNTSLQLAYVLFWGLGVSVSLLYILSNGKQFVNKPVLYRKD</sequence>
<dbReference type="PROSITE" id="PS50275">
    <property type="entry name" value="SAC"/>
    <property type="match status" value="1"/>
</dbReference>
<gene>
    <name evidence="9" type="ORF">LOD99_13134</name>
</gene>
<feature type="transmembrane region" description="Helical" evidence="7">
    <location>
        <begin position="528"/>
        <end position="547"/>
    </location>
</feature>
<evidence type="ECO:0000313" key="9">
    <source>
        <dbReference type="EMBL" id="KAI6645875.1"/>
    </source>
</evidence>
<evidence type="ECO:0000256" key="7">
    <source>
        <dbReference type="SAM" id="Phobius"/>
    </source>
</evidence>
<evidence type="ECO:0000256" key="4">
    <source>
        <dbReference type="ARBA" id="ARBA00040795"/>
    </source>
</evidence>
<dbReference type="Pfam" id="PF02383">
    <property type="entry name" value="Syja_N"/>
    <property type="match status" value="1"/>
</dbReference>
<dbReference type="Proteomes" id="UP001165289">
    <property type="component" value="Unassembled WGS sequence"/>
</dbReference>
<comment type="catalytic activity">
    <reaction evidence="2">
        <text>a 1,2-diacyl-sn-glycero-3-phospho-(1D-myo-inositol-3-phosphate) + H2O = a 1,2-diacyl-sn-glycero-3-phospho-(1D-myo-inositol) + phosphate</text>
        <dbReference type="Rhea" id="RHEA:12316"/>
        <dbReference type="ChEBI" id="CHEBI:15377"/>
        <dbReference type="ChEBI" id="CHEBI:43474"/>
        <dbReference type="ChEBI" id="CHEBI:57880"/>
        <dbReference type="ChEBI" id="CHEBI:58088"/>
        <dbReference type="EC" id="3.1.3.64"/>
    </reaction>
    <physiologicalReaction direction="left-to-right" evidence="2">
        <dbReference type="Rhea" id="RHEA:12317"/>
    </physiologicalReaction>
</comment>
<evidence type="ECO:0000256" key="1">
    <source>
        <dbReference type="ARBA" id="ARBA00013038"/>
    </source>
</evidence>
<dbReference type="GO" id="GO:0046856">
    <property type="term" value="P:phosphatidylinositol dephosphorylation"/>
    <property type="evidence" value="ECO:0007669"/>
    <property type="project" value="TreeGrafter"/>
</dbReference>
<feature type="domain" description="SAC" evidence="8">
    <location>
        <begin position="126"/>
        <end position="453"/>
    </location>
</feature>
<feature type="transmembrane region" description="Helical" evidence="7">
    <location>
        <begin position="553"/>
        <end position="574"/>
    </location>
</feature>
<comment type="catalytic activity">
    <reaction evidence="3">
        <text>a 1,2-diacyl-sn-glycero-3-phospho-(1D-myo-inositol 4-phosphate) + H2O = a 1,2-diacyl-sn-glycero-3-phospho-(1D-myo-inositol) + phosphate</text>
        <dbReference type="Rhea" id="RHEA:55652"/>
        <dbReference type="ChEBI" id="CHEBI:15377"/>
        <dbReference type="ChEBI" id="CHEBI:43474"/>
        <dbReference type="ChEBI" id="CHEBI:57880"/>
        <dbReference type="ChEBI" id="CHEBI:58178"/>
    </reaction>
    <physiologicalReaction direction="left-to-right" evidence="3">
        <dbReference type="Rhea" id="RHEA:55653"/>
    </physiologicalReaction>
</comment>
<protein>
    <recommendedName>
        <fullName evidence="4">Phosphatidylinositol-3-phosphatase SAC1</fullName>
        <ecNumber evidence="1">3.1.3.64</ecNumber>
    </recommendedName>
    <alternativeName>
        <fullName evidence="6">Phosphatidylinositol-4-phosphate phosphatase</fullName>
    </alternativeName>
    <alternativeName>
        <fullName evidence="5">Suppressor of actin mutations 1-like protein</fullName>
    </alternativeName>
</protein>
<name>A0AAV7JAZ4_9METZ</name>
<dbReference type="EC" id="3.1.3.64" evidence="1"/>
<accession>A0AAV7JAZ4</accession>
<keyword evidence="10" id="KW-1185">Reference proteome</keyword>
<keyword evidence="7" id="KW-1133">Transmembrane helix</keyword>
<evidence type="ECO:0000259" key="8">
    <source>
        <dbReference type="PROSITE" id="PS50275"/>
    </source>
</evidence>
<dbReference type="PANTHER" id="PTHR45662">
    <property type="entry name" value="PHOSPHATIDYLINOSITIDE PHOSPHATASE SAC1"/>
    <property type="match status" value="1"/>
</dbReference>
<dbReference type="PANTHER" id="PTHR45662:SF2">
    <property type="entry name" value="PHOSPHATIDYLINOSITOL-3-PHOSPHATASE SAC1"/>
    <property type="match status" value="1"/>
</dbReference>
<evidence type="ECO:0000256" key="6">
    <source>
        <dbReference type="ARBA" id="ARBA00041911"/>
    </source>
</evidence>
<dbReference type="GO" id="GO:0004438">
    <property type="term" value="F:phosphatidylinositol-3-phosphate phosphatase activity"/>
    <property type="evidence" value="ECO:0007669"/>
    <property type="project" value="UniProtKB-EC"/>
</dbReference>
<dbReference type="AlphaFoldDB" id="A0AAV7JAZ4"/>
<comment type="caution">
    <text evidence="9">The sequence shown here is derived from an EMBL/GenBank/DDBJ whole genome shotgun (WGS) entry which is preliminary data.</text>
</comment>
<reference evidence="9 10" key="1">
    <citation type="journal article" date="2023" name="BMC Biol.">
        <title>The compact genome of the sponge Oopsacas minuta (Hexactinellida) is lacking key metazoan core genes.</title>
        <authorList>
            <person name="Santini S."/>
            <person name="Schenkelaars Q."/>
            <person name="Jourda C."/>
            <person name="Duchesne M."/>
            <person name="Belahbib H."/>
            <person name="Rocher C."/>
            <person name="Selva M."/>
            <person name="Riesgo A."/>
            <person name="Vervoort M."/>
            <person name="Leys S.P."/>
            <person name="Kodjabachian L."/>
            <person name="Le Bivic A."/>
            <person name="Borchiellini C."/>
            <person name="Claverie J.M."/>
            <person name="Renard E."/>
        </authorList>
    </citation>
    <scope>NUCLEOTIDE SEQUENCE [LARGE SCALE GENOMIC DNA]</scope>
    <source>
        <strain evidence="9">SPO-2</strain>
    </source>
</reference>
<evidence type="ECO:0000256" key="2">
    <source>
        <dbReference type="ARBA" id="ARBA00036631"/>
    </source>
</evidence>